<name>A0AAV1RDX2_9ROSI</name>
<dbReference type="CDD" id="cd04660">
    <property type="entry name" value="nsLTP_like"/>
    <property type="match status" value="1"/>
</dbReference>
<evidence type="ECO:0000313" key="4">
    <source>
        <dbReference type="Proteomes" id="UP001314170"/>
    </source>
</evidence>
<dbReference type="PANTHER" id="PTHR33286:SF1">
    <property type="entry name" value="OS01G0800600 PROTEIN"/>
    <property type="match status" value="1"/>
</dbReference>
<dbReference type="Pfam" id="PF14368">
    <property type="entry name" value="LTP_2"/>
    <property type="match status" value="1"/>
</dbReference>
<proteinExistence type="predicted"/>
<dbReference type="InterPro" id="IPR044741">
    <property type="entry name" value="NsLTP-like"/>
</dbReference>
<accession>A0AAV1RDX2</accession>
<protein>
    <recommendedName>
        <fullName evidence="2">Bifunctional inhibitor/plant lipid transfer protein/seed storage helical domain-containing protein</fullName>
    </recommendedName>
</protein>
<feature type="chain" id="PRO_5043415803" description="Bifunctional inhibitor/plant lipid transfer protein/seed storage helical domain-containing protein" evidence="1">
    <location>
        <begin position="30"/>
        <end position="118"/>
    </location>
</feature>
<dbReference type="PANTHER" id="PTHR33286">
    <property type="entry name" value="BIFUNCTIONAL INHIBITOR/LIPID-TRANSFER PROTEIN/SEED STORAGE 2S ALBUMIN SUPERFAMILY PROTEIN"/>
    <property type="match status" value="1"/>
</dbReference>
<evidence type="ECO:0000313" key="3">
    <source>
        <dbReference type="EMBL" id="CAK7331150.1"/>
    </source>
</evidence>
<sequence length="118" mass="12557">MASTNTHALALALLVVVGAQFLGDHKVSAQCGGSIVDIETQCYQFVKKEGERIPPSPGCCQAVTKLNIPCVCEFVTPTVEAMVSMEKVVYVARTCGITIQPGMKCGSYTDVPPSMLFV</sequence>
<reference evidence="3 4" key="1">
    <citation type="submission" date="2024-01" db="EMBL/GenBank/DDBJ databases">
        <authorList>
            <person name="Waweru B."/>
        </authorList>
    </citation>
    <scope>NUCLEOTIDE SEQUENCE [LARGE SCALE GENOMIC DNA]</scope>
</reference>
<dbReference type="EMBL" id="CAWUPB010000913">
    <property type="protein sequence ID" value="CAK7331150.1"/>
    <property type="molecule type" value="Genomic_DNA"/>
</dbReference>
<keyword evidence="4" id="KW-1185">Reference proteome</keyword>
<dbReference type="Proteomes" id="UP001314170">
    <property type="component" value="Unassembled WGS sequence"/>
</dbReference>
<evidence type="ECO:0000259" key="2">
    <source>
        <dbReference type="Pfam" id="PF14368"/>
    </source>
</evidence>
<dbReference type="SUPFAM" id="SSF47699">
    <property type="entry name" value="Bifunctional inhibitor/lipid-transfer protein/seed storage 2S albumin"/>
    <property type="match status" value="1"/>
</dbReference>
<dbReference type="AlphaFoldDB" id="A0AAV1RDX2"/>
<feature type="signal peptide" evidence="1">
    <location>
        <begin position="1"/>
        <end position="29"/>
    </location>
</feature>
<organism evidence="3 4">
    <name type="scientific">Dovyalis caffra</name>
    <dbReference type="NCBI Taxonomy" id="77055"/>
    <lineage>
        <taxon>Eukaryota</taxon>
        <taxon>Viridiplantae</taxon>
        <taxon>Streptophyta</taxon>
        <taxon>Embryophyta</taxon>
        <taxon>Tracheophyta</taxon>
        <taxon>Spermatophyta</taxon>
        <taxon>Magnoliopsida</taxon>
        <taxon>eudicotyledons</taxon>
        <taxon>Gunneridae</taxon>
        <taxon>Pentapetalae</taxon>
        <taxon>rosids</taxon>
        <taxon>fabids</taxon>
        <taxon>Malpighiales</taxon>
        <taxon>Salicaceae</taxon>
        <taxon>Flacourtieae</taxon>
        <taxon>Dovyalis</taxon>
    </lineage>
</organism>
<gene>
    <name evidence="3" type="ORF">DCAF_LOCUS8322</name>
</gene>
<feature type="domain" description="Bifunctional inhibitor/plant lipid transfer protein/seed storage helical" evidence="2">
    <location>
        <begin position="11"/>
        <end position="105"/>
    </location>
</feature>
<comment type="caution">
    <text evidence="3">The sequence shown here is derived from an EMBL/GenBank/DDBJ whole genome shotgun (WGS) entry which is preliminary data.</text>
</comment>
<dbReference type="InterPro" id="IPR016140">
    <property type="entry name" value="Bifunc_inhib/LTP/seed_store"/>
</dbReference>
<dbReference type="InterPro" id="IPR036312">
    <property type="entry name" value="Bifun_inhib/LTP/seed_sf"/>
</dbReference>
<evidence type="ECO:0000256" key="1">
    <source>
        <dbReference type="SAM" id="SignalP"/>
    </source>
</evidence>
<keyword evidence="1" id="KW-0732">Signal</keyword>
<dbReference type="Gene3D" id="1.10.110.10">
    <property type="entry name" value="Plant lipid-transfer and hydrophobic proteins"/>
    <property type="match status" value="1"/>
</dbReference>